<feature type="signal peptide" evidence="5">
    <location>
        <begin position="1"/>
        <end position="22"/>
    </location>
</feature>
<evidence type="ECO:0000256" key="5">
    <source>
        <dbReference type="SAM" id="SignalP"/>
    </source>
</evidence>
<dbReference type="Gene3D" id="1.20.5.100">
    <property type="entry name" value="Cytochrome c1, transmembrane anchor, C-terminal"/>
    <property type="match status" value="1"/>
</dbReference>
<keyword evidence="5" id="KW-0732">Signal</keyword>
<feature type="chain" id="PRO_5001521715" evidence="5">
    <location>
        <begin position="23"/>
        <end position="331"/>
    </location>
</feature>
<keyword evidence="2" id="KW-0325">Glycoprotein</keyword>
<evidence type="ECO:0000256" key="1">
    <source>
        <dbReference type="ARBA" id="ARBA00023157"/>
    </source>
</evidence>
<evidence type="ECO:0000256" key="4">
    <source>
        <dbReference type="SAM" id="Phobius"/>
    </source>
</evidence>
<organism evidence="7">
    <name type="scientific">Amblyomma triste</name>
    <name type="common">Neotropical tick</name>
    <dbReference type="NCBI Taxonomy" id="251400"/>
    <lineage>
        <taxon>Eukaryota</taxon>
        <taxon>Metazoa</taxon>
        <taxon>Ecdysozoa</taxon>
        <taxon>Arthropoda</taxon>
        <taxon>Chelicerata</taxon>
        <taxon>Arachnida</taxon>
        <taxon>Acari</taxon>
        <taxon>Parasitiformes</taxon>
        <taxon>Ixodida</taxon>
        <taxon>Ixodoidea</taxon>
        <taxon>Ixodidae</taxon>
        <taxon>Amblyomminae</taxon>
        <taxon>Amblyomma</taxon>
    </lineage>
</organism>
<name>A0A023G631_AMBTT</name>
<dbReference type="InterPro" id="IPR014836">
    <property type="entry name" value="Integrin_bsu_cyt_dom"/>
</dbReference>
<dbReference type="SUPFAM" id="SSF69687">
    <property type="entry name" value="Integrin beta tail domain"/>
    <property type="match status" value="1"/>
</dbReference>
<feature type="compositionally biased region" description="Acidic residues" evidence="3">
    <location>
        <begin position="64"/>
        <end position="76"/>
    </location>
</feature>
<dbReference type="GO" id="GO:0033627">
    <property type="term" value="P:cell adhesion mediated by integrin"/>
    <property type="evidence" value="ECO:0007669"/>
    <property type="project" value="TreeGrafter"/>
</dbReference>
<sequence length="331" mass="36222">MQTTQWLHIFLSNAGLLLSTIGRVLECGNCTLVDWVFSGVPLGHLSFLLKLGKLPAVMDRGEELPDEEQCEADEDDAKDHTQDDGPDVHRLRALAFAFGSHHVLVCIGVQLVDEGVLAVVFIAENTELLTLIGDFDLWRLDGQELALGLALFLSVGAQLEYLAQHTVLEGLTFAGASRAVLAEESAVALFIRFEALALATDTLAVTAADFPIGTDAGVICVSAVAVRSSPAITALAGSADAAALFFTFRDEDDCKYTFIYKLDPNTNEYMVRAKSERECPEPVNIWAIILGVILGIVLIGLALLLIWKLFTTIHDRREFAKFEKERQMAKW</sequence>
<dbReference type="GO" id="GO:0016477">
    <property type="term" value="P:cell migration"/>
    <property type="evidence" value="ECO:0007669"/>
    <property type="project" value="TreeGrafter"/>
</dbReference>
<evidence type="ECO:0000313" key="7">
    <source>
        <dbReference type="EMBL" id="JAC28313.1"/>
    </source>
</evidence>
<dbReference type="InterPro" id="IPR036349">
    <property type="entry name" value="Integrin_bsu_tail_dom_sf"/>
</dbReference>
<dbReference type="InterPro" id="IPR015812">
    <property type="entry name" value="Integrin_bsu"/>
</dbReference>
<accession>A0A023G631</accession>
<keyword evidence="1" id="KW-1015">Disulfide bond</keyword>
<dbReference type="Pfam" id="PF08725">
    <property type="entry name" value="Integrin_b_cyt"/>
    <property type="match status" value="1"/>
</dbReference>
<dbReference type="PANTHER" id="PTHR10082">
    <property type="entry name" value="INTEGRIN BETA SUBUNIT"/>
    <property type="match status" value="1"/>
</dbReference>
<proteinExistence type="evidence at transcript level"/>
<dbReference type="AlphaFoldDB" id="A0A023G631"/>
<dbReference type="PANTHER" id="PTHR10082:SF60">
    <property type="entry name" value="INTEGRIN BETA-PS"/>
    <property type="match status" value="1"/>
</dbReference>
<dbReference type="Gene3D" id="4.10.1240.30">
    <property type="match status" value="1"/>
</dbReference>
<feature type="region of interest" description="Disordered" evidence="3">
    <location>
        <begin position="62"/>
        <end position="84"/>
    </location>
</feature>
<feature type="non-terminal residue" evidence="7">
    <location>
        <position position="331"/>
    </location>
</feature>
<dbReference type="GO" id="GO:0098609">
    <property type="term" value="P:cell-cell adhesion"/>
    <property type="evidence" value="ECO:0007669"/>
    <property type="project" value="TreeGrafter"/>
</dbReference>
<dbReference type="GO" id="GO:0007160">
    <property type="term" value="P:cell-matrix adhesion"/>
    <property type="evidence" value="ECO:0007669"/>
    <property type="project" value="TreeGrafter"/>
</dbReference>
<reference evidence="7" key="1">
    <citation type="submission" date="2014-03" db="EMBL/GenBank/DDBJ databases">
        <title>The sialotranscriptome of Amblyomma triste, Amblyomma parvum and Amblyomma cajennense ticks, uncovered by 454-based RNA-seq.</title>
        <authorList>
            <person name="Garcia G.R."/>
            <person name="Gardinassi L.G."/>
            <person name="Ribeiro J.M."/>
            <person name="Anatriello E."/>
            <person name="Ferreira B.R."/>
            <person name="Moreira H.N."/>
            <person name="Mafra C."/>
            <person name="Olegario M.M."/>
            <person name="Szabo P.J."/>
            <person name="Miranda-Santos I.K."/>
            <person name="Maruyama S.R."/>
        </authorList>
    </citation>
    <scope>NUCLEOTIDE SEQUENCE</scope>
    <source>
        <strain evidence="7">Mato Grasso do Sul</strain>
        <tissue evidence="7">Salivary glands</tissue>
    </source>
</reference>
<protein>
    <submittedName>
        <fullName evidence="7">Putative integrin beta subunit</fullName>
    </submittedName>
</protein>
<dbReference type="GO" id="GO:0005178">
    <property type="term" value="F:integrin binding"/>
    <property type="evidence" value="ECO:0007669"/>
    <property type="project" value="TreeGrafter"/>
</dbReference>
<keyword evidence="4" id="KW-1133">Transmembrane helix</keyword>
<feature type="domain" description="Integrin beta subunit cytoplasmic" evidence="6">
    <location>
        <begin position="308"/>
        <end position="331"/>
    </location>
</feature>
<keyword evidence="4" id="KW-0472">Membrane</keyword>
<evidence type="ECO:0000256" key="2">
    <source>
        <dbReference type="ARBA" id="ARBA00023180"/>
    </source>
</evidence>
<keyword evidence="4" id="KW-0812">Transmembrane</keyword>
<dbReference type="GO" id="GO:0008305">
    <property type="term" value="C:integrin complex"/>
    <property type="evidence" value="ECO:0007669"/>
    <property type="project" value="TreeGrafter"/>
</dbReference>
<evidence type="ECO:0000256" key="3">
    <source>
        <dbReference type="SAM" id="MobiDB-lite"/>
    </source>
</evidence>
<feature type="transmembrane region" description="Helical" evidence="4">
    <location>
        <begin position="285"/>
        <end position="307"/>
    </location>
</feature>
<dbReference type="EMBL" id="GBBM01007105">
    <property type="protein sequence ID" value="JAC28313.1"/>
    <property type="molecule type" value="mRNA"/>
</dbReference>
<keyword evidence="7" id="KW-0401">Integrin</keyword>
<evidence type="ECO:0000259" key="6">
    <source>
        <dbReference type="Pfam" id="PF08725"/>
    </source>
</evidence>
<dbReference type="GO" id="GO:0007229">
    <property type="term" value="P:integrin-mediated signaling pathway"/>
    <property type="evidence" value="ECO:0007669"/>
    <property type="project" value="UniProtKB-KW"/>
</dbReference>
<dbReference type="GO" id="GO:0009986">
    <property type="term" value="C:cell surface"/>
    <property type="evidence" value="ECO:0007669"/>
    <property type="project" value="TreeGrafter"/>
</dbReference>
<dbReference type="GO" id="GO:0005925">
    <property type="term" value="C:focal adhesion"/>
    <property type="evidence" value="ECO:0007669"/>
    <property type="project" value="TreeGrafter"/>
</dbReference>